<keyword evidence="2" id="KW-0813">Transport</keyword>
<feature type="domain" description="ABC transporter" evidence="5">
    <location>
        <begin position="7"/>
        <end position="234"/>
    </location>
</feature>
<dbReference type="AlphaFoldDB" id="A0A1S2PMD8"/>
<evidence type="ECO:0000256" key="4">
    <source>
        <dbReference type="ARBA" id="ARBA00022840"/>
    </source>
</evidence>
<dbReference type="PROSITE" id="PS50893">
    <property type="entry name" value="ABC_TRANSPORTER_2"/>
    <property type="match status" value="1"/>
</dbReference>
<dbReference type="PANTHER" id="PTHR43335:SF4">
    <property type="entry name" value="ABC TRANSPORTER, ATP-BINDING PROTEIN"/>
    <property type="match status" value="1"/>
</dbReference>
<reference evidence="6 7" key="1">
    <citation type="submission" date="2016-10" db="EMBL/GenBank/DDBJ databases">
        <title>Genome sequence of Streptomyces sp. MUSC 1.</title>
        <authorList>
            <person name="Lee L.-H."/>
            <person name="Ser H.-L."/>
            <person name="Law J.W.-F."/>
        </authorList>
    </citation>
    <scope>NUCLEOTIDE SEQUENCE [LARGE SCALE GENOMIC DNA]</scope>
    <source>
        <strain evidence="6 7">MUSC 1</strain>
    </source>
</reference>
<dbReference type="Gene3D" id="3.40.50.300">
    <property type="entry name" value="P-loop containing nucleotide triphosphate hydrolases"/>
    <property type="match status" value="1"/>
</dbReference>
<dbReference type="SUPFAM" id="SSF52540">
    <property type="entry name" value="P-loop containing nucleoside triphosphate hydrolases"/>
    <property type="match status" value="1"/>
</dbReference>
<dbReference type="InterPro" id="IPR017871">
    <property type="entry name" value="ABC_transporter-like_CS"/>
</dbReference>
<keyword evidence="4" id="KW-0067">ATP-binding</keyword>
<sequence>MDTTIAVRGHGITKVFGDVVALDHVDVSVAQGQIYGLVGPNGAGKTTLLGLMLGLAVADEGDLEILGTSVGRGLPAPDGVSGFVDGPGLYPTLTAKQNLATLLSLQPDDSLAGDVGDALEQVGLTEAGDQKVRGFSLGMRQRLGLAAALLTKPRLLVLDEPSNGLDPAGKRQVHQVLRRLAAQGVTVVLSSHRMDDLEALCSEVTILAKGHVVFSGPPKKLTDDNHELDYRLRALDPSAAHAVAAATPGVRVVQDSDAVARPDNDVIVVRARTAALDELLARIVRANIPVRELAPVVSPLEAAFLSLTDQPALTGQEADQ</sequence>
<evidence type="ECO:0000313" key="6">
    <source>
        <dbReference type="EMBL" id="OIJ94978.1"/>
    </source>
</evidence>
<dbReference type="InterPro" id="IPR003439">
    <property type="entry name" value="ABC_transporter-like_ATP-bd"/>
</dbReference>
<dbReference type="Proteomes" id="UP000179642">
    <property type="component" value="Unassembled WGS sequence"/>
</dbReference>
<comment type="caution">
    <text evidence="6">The sequence shown here is derived from an EMBL/GenBank/DDBJ whole genome shotgun (WGS) entry which is preliminary data.</text>
</comment>
<protein>
    <submittedName>
        <fullName evidence="6">ABC transporter</fullName>
    </submittedName>
</protein>
<dbReference type="OrthoDB" id="9804819at2"/>
<keyword evidence="7" id="KW-1185">Reference proteome</keyword>
<dbReference type="SMART" id="SM00382">
    <property type="entry name" value="AAA"/>
    <property type="match status" value="1"/>
</dbReference>
<organism evidence="6 7">
    <name type="scientific">Streptomyces monashensis</name>
    <dbReference type="NCBI Taxonomy" id="1678012"/>
    <lineage>
        <taxon>Bacteria</taxon>
        <taxon>Bacillati</taxon>
        <taxon>Actinomycetota</taxon>
        <taxon>Actinomycetes</taxon>
        <taxon>Kitasatosporales</taxon>
        <taxon>Streptomycetaceae</taxon>
        <taxon>Streptomyces</taxon>
    </lineage>
</organism>
<evidence type="ECO:0000256" key="3">
    <source>
        <dbReference type="ARBA" id="ARBA00022741"/>
    </source>
</evidence>
<name>A0A1S2PMD8_9ACTN</name>
<keyword evidence="3" id="KW-0547">Nucleotide-binding</keyword>
<dbReference type="PROSITE" id="PS00211">
    <property type="entry name" value="ABC_TRANSPORTER_1"/>
    <property type="match status" value="1"/>
</dbReference>
<dbReference type="InterPro" id="IPR003593">
    <property type="entry name" value="AAA+_ATPase"/>
</dbReference>
<comment type="similarity">
    <text evidence="1">Belongs to the ABC transporter superfamily.</text>
</comment>
<gene>
    <name evidence="6" type="ORF">BIV23_35540</name>
</gene>
<dbReference type="EMBL" id="MLYO01000067">
    <property type="protein sequence ID" value="OIJ94978.1"/>
    <property type="molecule type" value="Genomic_DNA"/>
</dbReference>
<dbReference type="InterPro" id="IPR027417">
    <property type="entry name" value="P-loop_NTPase"/>
</dbReference>
<evidence type="ECO:0000259" key="5">
    <source>
        <dbReference type="PROSITE" id="PS50893"/>
    </source>
</evidence>
<accession>A0A1S2PMD8</accession>
<dbReference type="Pfam" id="PF00005">
    <property type="entry name" value="ABC_tran"/>
    <property type="match status" value="1"/>
</dbReference>
<evidence type="ECO:0000256" key="1">
    <source>
        <dbReference type="ARBA" id="ARBA00005417"/>
    </source>
</evidence>
<evidence type="ECO:0000256" key="2">
    <source>
        <dbReference type="ARBA" id="ARBA00022448"/>
    </source>
</evidence>
<proteinExistence type="inferred from homology"/>
<dbReference type="RefSeq" id="WP_071385086.1">
    <property type="nucleotide sequence ID" value="NZ_MLYO01000067.1"/>
</dbReference>
<dbReference type="PANTHER" id="PTHR43335">
    <property type="entry name" value="ABC TRANSPORTER, ATP-BINDING PROTEIN"/>
    <property type="match status" value="1"/>
</dbReference>
<dbReference type="GO" id="GO:0005524">
    <property type="term" value="F:ATP binding"/>
    <property type="evidence" value="ECO:0007669"/>
    <property type="project" value="UniProtKB-KW"/>
</dbReference>
<dbReference type="GO" id="GO:0016887">
    <property type="term" value="F:ATP hydrolysis activity"/>
    <property type="evidence" value="ECO:0007669"/>
    <property type="project" value="InterPro"/>
</dbReference>
<evidence type="ECO:0000313" key="7">
    <source>
        <dbReference type="Proteomes" id="UP000179642"/>
    </source>
</evidence>